<accession>A0A2A5AT91</accession>
<organism evidence="2 3">
    <name type="scientific">SAR86 cluster bacterium</name>
    <dbReference type="NCBI Taxonomy" id="2030880"/>
    <lineage>
        <taxon>Bacteria</taxon>
        <taxon>Pseudomonadati</taxon>
        <taxon>Pseudomonadota</taxon>
        <taxon>Gammaproteobacteria</taxon>
        <taxon>SAR86 cluster</taxon>
    </lineage>
</organism>
<sequence>MKLKTLRKSALLFIVTWGMSVSSHAGVIALSGVGDFSGSETLLDFAGLSYGALGGSYGGVTFTSGGVAATIGGDSFDGDAKSVGSTPIGNPYYSPLILDFSSDINRVGFYARSNGSDGLLLTASLMMGSTVVGLVDYADPGSSAWAFYGIESDIAFDRLVIDPDNNSNGYVRIDALRFEASVPEPMPLMLLGTGIMVLGLRRRMLAKAA</sequence>
<reference evidence="3" key="1">
    <citation type="submission" date="2017-08" db="EMBL/GenBank/DDBJ databases">
        <title>A dynamic microbial community with high functional redundancy inhabits the cold, oxic subseafloor aquifer.</title>
        <authorList>
            <person name="Tully B.J."/>
            <person name="Wheat C.G."/>
            <person name="Glazer B.T."/>
            <person name="Huber J.A."/>
        </authorList>
    </citation>
    <scope>NUCLEOTIDE SEQUENCE [LARGE SCALE GENOMIC DNA]</scope>
</reference>
<comment type="caution">
    <text evidence="2">The sequence shown here is derived from an EMBL/GenBank/DDBJ whole genome shotgun (WGS) entry which is preliminary data.</text>
</comment>
<dbReference type="InterPro" id="IPR013424">
    <property type="entry name" value="Ice-binding_C"/>
</dbReference>
<feature type="chain" id="PRO_5011997739" description="PEP-CTERM protein-sorting domain-containing protein" evidence="1">
    <location>
        <begin position="26"/>
        <end position="209"/>
    </location>
</feature>
<evidence type="ECO:0000313" key="3">
    <source>
        <dbReference type="Proteomes" id="UP000218327"/>
    </source>
</evidence>
<feature type="signal peptide" evidence="1">
    <location>
        <begin position="1"/>
        <end position="25"/>
    </location>
</feature>
<proteinExistence type="predicted"/>
<name>A0A2A5AT91_9GAMM</name>
<dbReference type="EMBL" id="NVVJ01000060">
    <property type="protein sequence ID" value="PCJ22459.1"/>
    <property type="molecule type" value="Genomic_DNA"/>
</dbReference>
<protein>
    <recommendedName>
        <fullName evidence="4">PEP-CTERM protein-sorting domain-containing protein</fullName>
    </recommendedName>
</protein>
<gene>
    <name evidence="2" type="ORF">COA96_14355</name>
</gene>
<keyword evidence="1" id="KW-0732">Signal</keyword>
<evidence type="ECO:0008006" key="4">
    <source>
        <dbReference type="Google" id="ProtNLM"/>
    </source>
</evidence>
<dbReference type="AlphaFoldDB" id="A0A2A5AT91"/>
<dbReference type="NCBIfam" id="TIGR02595">
    <property type="entry name" value="PEP_CTERM"/>
    <property type="match status" value="1"/>
</dbReference>
<dbReference type="Proteomes" id="UP000218327">
    <property type="component" value="Unassembled WGS sequence"/>
</dbReference>
<evidence type="ECO:0000313" key="2">
    <source>
        <dbReference type="EMBL" id="PCJ22459.1"/>
    </source>
</evidence>
<evidence type="ECO:0000256" key="1">
    <source>
        <dbReference type="SAM" id="SignalP"/>
    </source>
</evidence>